<keyword evidence="2" id="KW-1133">Transmembrane helix</keyword>
<dbReference type="Proteomes" id="UP000650424">
    <property type="component" value="Unassembled WGS sequence"/>
</dbReference>
<dbReference type="Pfam" id="PF03480">
    <property type="entry name" value="DctP"/>
    <property type="match status" value="1"/>
</dbReference>
<dbReference type="InterPro" id="IPR018389">
    <property type="entry name" value="DctP_fam"/>
</dbReference>
<keyword evidence="1" id="KW-0732">Signal</keyword>
<evidence type="ECO:0000256" key="1">
    <source>
        <dbReference type="ARBA" id="ARBA00022729"/>
    </source>
</evidence>
<gene>
    <name evidence="3" type="ORF">H8L32_17400</name>
</gene>
<evidence type="ECO:0000313" key="3">
    <source>
        <dbReference type="EMBL" id="MBC3919269.1"/>
    </source>
</evidence>
<dbReference type="PANTHER" id="PTHR33376:SF4">
    <property type="entry name" value="SIALIC ACID-BINDING PERIPLASMIC PROTEIN SIAP"/>
    <property type="match status" value="1"/>
</dbReference>
<reference evidence="3 4" key="1">
    <citation type="submission" date="2020-08" db="EMBL/GenBank/DDBJ databases">
        <title>Novel species isolated from subtropical streams in China.</title>
        <authorList>
            <person name="Lu H."/>
        </authorList>
    </citation>
    <scope>NUCLEOTIDE SEQUENCE [LARGE SCALE GENOMIC DNA]</scope>
    <source>
        <strain evidence="3 4">CY18W</strain>
    </source>
</reference>
<organism evidence="3 4">
    <name type="scientific">Undibacterium hunanense</name>
    <dbReference type="NCBI Taxonomy" id="2762292"/>
    <lineage>
        <taxon>Bacteria</taxon>
        <taxon>Pseudomonadati</taxon>
        <taxon>Pseudomonadota</taxon>
        <taxon>Betaproteobacteria</taxon>
        <taxon>Burkholderiales</taxon>
        <taxon>Oxalobacteraceae</taxon>
        <taxon>Undibacterium</taxon>
    </lineage>
</organism>
<protein>
    <submittedName>
        <fullName evidence="3">TRAP transporter substrate-binding protein</fullName>
    </submittedName>
</protein>
<dbReference type="PANTHER" id="PTHR33376">
    <property type="match status" value="1"/>
</dbReference>
<keyword evidence="4" id="KW-1185">Reference proteome</keyword>
<proteinExistence type="predicted"/>
<keyword evidence="2" id="KW-0812">Transmembrane</keyword>
<name>A0ABR6ZTY4_9BURK</name>
<dbReference type="CDD" id="cd13602">
    <property type="entry name" value="PBP2_TRAP_BpDctp6_7"/>
    <property type="match status" value="1"/>
</dbReference>
<dbReference type="EMBL" id="JACOGF010000009">
    <property type="protein sequence ID" value="MBC3919269.1"/>
    <property type="molecule type" value="Genomic_DNA"/>
</dbReference>
<sequence length="356" mass="39916">MSDLKQYKLILSSSYARFRSGIKGFAGLSVVVSVTVSVTILMMALPCQAEETEVRFATAYAADNFQTLNLLQFAKDVMASTGGRVKMSIFAAGTLLKPAEIFAGVISDKAEAGEVIMSSLAKDIPVFGVDSLPFTVRGYEDAYNLWMASKPEVEKALNKRGLKLLYTVPWPPQNLYSKKPLSSLADFKGMRMRSYNPASERIAELALATAVPVQVIDLEKAIASDKLDLMITSSWTGVETRAWSKMQYYYRANAWIPKNMVFISQKVFARFDADTQKKIMDAAQHAEKRGWDMSRDSDAGFENQLRNNKVKVDRVDALLRNNLDRLGEQFVREWLKTASSEEVSILLKYTTERSMK</sequence>
<evidence type="ECO:0000256" key="2">
    <source>
        <dbReference type="SAM" id="Phobius"/>
    </source>
</evidence>
<dbReference type="NCBIfam" id="NF037995">
    <property type="entry name" value="TRAP_S1"/>
    <property type="match status" value="1"/>
</dbReference>
<dbReference type="Gene3D" id="3.40.190.170">
    <property type="entry name" value="Bacterial extracellular solute-binding protein, family 7"/>
    <property type="match status" value="1"/>
</dbReference>
<keyword evidence="2" id="KW-0472">Membrane</keyword>
<dbReference type="InterPro" id="IPR038404">
    <property type="entry name" value="TRAP_DctP_sf"/>
</dbReference>
<dbReference type="RefSeq" id="WP_186948538.1">
    <property type="nucleotide sequence ID" value="NZ_JACOGF010000009.1"/>
</dbReference>
<accession>A0ABR6ZTY4</accession>
<evidence type="ECO:0000313" key="4">
    <source>
        <dbReference type="Proteomes" id="UP000650424"/>
    </source>
</evidence>
<comment type="caution">
    <text evidence="3">The sequence shown here is derived from an EMBL/GenBank/DDBJ whole genome shotgun (WGS) entry which is preliminary data.</text>
</comment>
<feature type="transmembrane region" description="Helical" evidence="2">
    <location>
        <begin position="21"/>
        <end position="45"/>
    </location>
</feature>